<sequence length="207" mass="23975">MARYIPRQPVRSKLFSLPWEIMWMIADQLPSYSRVALALTAKPLFTGLYPTGRVPALGNYPGRTVFPLPKQSELSERDELLLLLERDHPTLAFCFDCRLLCPLESGRGHLSWHPFGEGHHRPPLLEGASWWGFENEMPVHPLAWMPETKWPVVNFGEARLVMNRHLYGEPYGLPLSSLEYKYEFQRFINFNKAIGPHFPLDQHPQGR</sequence>
<name>A0A428Q0M0_9HYPO</name>
<comment type="caution">
    <text evidence="1">The sequence shown here is derived from an EMBL/GenBank/DDBJ whole genome shotgun (WGS) entry which is preliminary data.</text>
</comment>
<dbReference type="STRING" id="1325734.A0A428Q0M0"/>
<dbReference type="OrthoDB" id="3766406at2759"/>
<gene>
    <name evidence="1" type="ORF">CEP54_007593</name>
</gene>
<evidence type="ECO:0000313" key="1">
    <source>
        <dbReference type="EMBL" id="RSL58870.1"/>
    </source>
</evidence>
<evidence type="ECO:0000313" key="2">
    <source>
        <dbReference type="Proteomes" id="UP000288168"/>
    </source>
</evidence>
<proteinExistence type="predicted"/>
<dbReference type="EMBL" id="NKCI01000070">
    <property type="protein sequence ID" value="RSL58870.1"/>
    <property type="molecule type" value="Genomic_DNA"/>
</dbReference>
<accession>A0A428Q0M0</accession>
<dbReference type="AlphaFoldDB" id="A0A428Q0M0"/>
<reference evidence="1 2" key="1">
    <citation type="submission" date="2017-06" db="EMBL/GenBank/DDBJ databases">
        <title>Comparative genomic analysis of Ambrosia Fusariam Clade fungi.</title>
        <authorList>
            <person name="Stajich J.E."/>
            <person name="Carrillo J."/>
            <person name="Kijimoto T."/>
            <person name="Eskalen A."/>
            <person name="O'Donnell K."/>
            <person name="Kasson M."/>
        </authorList>
    </citation>
    <scope>NUCLEOTIDE SEQUENCE [LARGE SCALE GENOMIC DNA]</scope>
    <source>
        <strain evidence="1 2">NRRL62584</strain>
    </source>
</reference>
<keyword evidence="2" id="KW-1185">Reference proteome</keyword>
<dbReference type="Proteomes" id="UP000288168">
    <property type="component" value="Unassembled WGS sequence"/>
</dbReference>
<organism evidence="1 2">
    <name type="scientific">Fusarium duplospermum</name>
    <dbReference type="NCBI Taxonomy" id="1325734"/>
    <lineage>
        <taxon>Eukaryota</taxon>
        <taxon>Fungi</taxon>
        <taxon>Dikarya</taxon>
        <taxon>Ascomycota</taxon>
        <taxon>Pezizomycotina</taxon>
        <taxon>Sordariomycetes</taxon>
        <taxon>Hypocreomycetidae</taxon>
        <taxon>Hypocreales</taxon>
        <taxon>Nectriaceae</taxon>
        <taxon>Fusarium</taxon>
        <taxon>Fusarium solani species complex</taxon>
    </lineage>
</organism>
<protein>
    <submittedName>
        <fullName evidence="1">Uncharacterized protein</fullName>
    </submittedName>
</protein>